<dbReference type="GO" id="GO:0005548">
    <property type="term" value="F:phospholipid transporter activity"/>
    <property type="evidence" value="ECO:0007669"/>
    <property type="project" value="TreeGrafter"/>
</dbReference>
<dbReference type="STRING" id="1794912.AXX12_07965"/>
<proteinExistence type="predicted"/>
<evidence type="ECO:0000313" key="4">
    <source>
        <dbReference type="Proteomes" id="UP000076268"/>
    </source>
</evidence>
<dbReference type="EMBL" id="LSGP01000017">
    <property type="protein sequence ID" value="KYZ76361.1"/>
    <property type="molecule type" value="Genomic_DNA"/>
</dbReference>
<evidence type="ECO:0000259" key="2">
    <source>
        <dbReference type="Pfam" id="PF02470"/>
    </source>
</evidence>
<keyword evidence="1" id="KW-1133">Transmembrane helix</keyword>
<evidence type="ECO:0000256" key="1">
    <source>
        <dbReference type="SAM" id="Phobius"/>
    </source>
</evidence>
<feature type="transmembrane region" description="Helical" evidence="1">
    <location>
        <begin position="12"/>
        <end position="32"/>
    </location>
</feature>
<feature type="domain" description="Mce/MlaD" evidence="2">
    <location>
        <begin position="36"/>
        <end position="111"/>
    </location>
</feature>
<reference evidence="3 4" key="1">
    <citation type="submission" date="2016-02" db="EMBL/GenBank/DDBJ databases">
        <title>Anaerosporomusa subterraneum gen. nov., sp. nov., a spore-forming obligate anaerobe isolated from saprolite.</title>
        <authorList>
            <person name="Choi J.K."/>
            <person name="Shah M."/>
            <person name="Yee N."/>
        </authorList>
    </citation>
    <scope>NUCLEOTIDE SEQUENCE [LARGE SCALE GENOMIC DNA]</scope>
    <source>
        <strain evidence="3 4">RU4</strain>
    </source>
</reference>
<keyword evidence="4" id="KW-1185">Reference proteome</keyword>
<dbReference type="InterPro" id="IPR003399">
    <property type="entry name" value="Mce/MlaD"/>
</dbReference>
<evidence type="ECO:0000313" key="3">
    <source>
        <dbReference type="EMBL" id="KYZ76361.1"/>
    </source>
</evidence>
<keyword evidence="1" id="KW-0472">Membrane</keyword>
<protein>
    <submittedName>
        <fullName evidence="3">Mammalian cell entry protein</fullName>
    </submittedName>
</protein>
<dbReference type="PANTHER" id="PTHR33371:SF4">
    <property type="entry name" value="INTERMEMBRANE PHOSPHOLIPID TRANSPORT SYSTEM BINDING PROTEIN MLAD"/>
    <property type="match status" value="1"/>
</dbReference>
<dbReference type="OrthoDB" id="9764664at2"/>
<sequence>MSLSTEAKVGAITLIAFILLAGMIVMIGGMNYGEHGYPVRVTFTQVAGLKAGNVVRYAGVEVGKVEAMTIAPDGIEVLAKITSGAKIPKGSTFRIGSDGLLGEKFIEITPPVKPEGDLAPNSLVRGEDPAGLDQLVATADKVLKKADEMIQSMNEVIGDEKVKAALRESALNISSLTANLDALSASLVRMAASGEQDIVKTVHNLRLMSENLKNTSGRIDKLVADVDNDGRTATELRETLTNVKNASARVERMAAALEGVATDPETTRSIRETLKNARDASEKANKMLTKIDQIKTEGSVEILYSENDGDGRYQTNANLKLRTSPRNFALIGVRDIGETDKLNLQLGQDKDSWTTRFGVIDNRAGVGLDKRLGEKLALSVDFYDPNDGKVRLGGQYLLGQNFYLVGQTDNINRHSERISFFGIKRSF</sequence>
<keyword evidence="1" id="KW-0812">Transmembrane</keyword>
<dbReference type="GO" id="GO:0005543">
    <property type="term" value="F:phospholipid binding"/>
    <property type="evidence" value="ECO:0007669"/>
    <property type="project" value="TreeGrafter"/>
</dbReference>
<dbReference type="AlphaFoldDB" id="A0A154BR11"/>
<dbReference type="Proteomes" id="UP000076268">
    <property type="component" value="Unassembled WGS sequence"/>
</dbReference>
<comment type="caution">
    <text evidence="3">The sequence shown here is derived from an EMBL/GenBank/DDBJ whole genome shotgun (WGS) entry which is preliminary data.</text>
</comment>
<dbReference type="RefSeq" id="WP_066241694.1">
    <property type="nucleotide sequence ID" value="NZ_LSGP01000017.1"/>
</dbReference>
<gene>
    <name evidence="3" type="ORF">AXX12_07965</name>
</gene>
<dbReference type="InterPro" id="IPR052336">
    <property type="entry name" value="MlaD_Phospholipid_Transporter"/>
</dbReference>
<organism evidence="3 4">
    <name type="scientific">Anaerosporomusa subterranea</name>
    <dbReference type="NCBI Taxonomy" id="1794912"/>
    <lineage>
        <taxon>Bacteria</taxon>
        <taxon>Bacillati</taxon>
        <taxon>Bacillota</taxon>
        <taxon>Negativicutes</taxon>
        <taxon>Acetonemataceae</taxon>
        <taxon>Anaerosporomusa</taxon>
    </lineage>
</organism>
<dbReference type="Pfam" id="PF02470">
    <property type="entry name" value="MlaD"/>
    <property type="match status" value="1"/>
</dbReference>
<dbReference type="PANTHER" id="PTHR33371">
    <property type="entry name" value="INTERMEMBRANE PHOSPHOLIPID TRANSPORT SYSTEM BINDING PROTEIN MLAD-RELATED"/>
    <property type="match status" value="1"/>
</dbReference>
<accession>A0A154BR11</accession>
<name>A0A154BR11_ANASB</name>